<gene>
    <name evidence="1" type="ORF">MML48_2g00014895</name>
</gene>
<sequence length="2234" mass="258159">MPPSNEKLKYKPVYLNLLQGAKVWIPHVERVWEGAELTEDYNPNKSTLELLSESNESKTLNIKSESDLPFLRNPPILIGENDLTALSYLHEPAVLHNLHVRFCQQKDIYTYCGIVLVAINPYDDLPIYEYEKGKTFKRRLVLEDLGMALVKPLIAQRLQERLPKYIKNAMAMTLGTNVTKNKQELNKPKMKTWKMLQHEVVVSYPRNLNKKTMKKCDKCRIDTIQTYRGQAMGDLDPHIFAVAEEAYTQLEREQTDQSIIVSGESGAGKTVSAKYAMRYFATVGGSATETQIEKKVLASSPVMEAIGNAKTTRNDNSSRFGKFIELQLNKQFHISGASMRTYLLEKSRVVFQAPEERNYHIFYQLCASRNDHPYLQLDDASKYHYLNQGECFDDMGDLNSYSDTINALTMLGFSLAEQKELFKVIAAILHLGNVHFVDTIIEQENEQDQEGCTIANMQETLKVIADLLEIDMEDLALWLCTKKMVSMREVFMIPMSTEQAIAARDALAKHIYAQLFDWVVAVINKALESDIPRYKFIGVLDIYGFETFEINSFEQFCINYANEKLQQQFNLHVFKLEQEEYIREEIEWKMIDFYDNQPCIDLIESKLGVLDLLDEECRMPKGSDRSWTEKLYNKCMKYSHFGKARFGTSAFIIEHFADKVQYESNGFLEKNRDTVIEEQISVLKSSRNTLVRKLFCEDHTKLAVPGGTKLKVVSAKPVQNVHKSHKKSVGSQFRDSLNMLMTTLNATTPHYVRCIKPNDTKTPFEYNPHRAVQQLRACGVLETIRISAAGFPSRWSYIDFFYRYRVLCRFKDIRKNNMRATCTTILQQYIKNSDHYQFGKTKIFFRAGQVAYLEKLRADKLMKCCIIMQSTVRAFICRRKYLRMTKAIYNLQRYGRGYLARRRADNLRRNRAAVTIQRYVRGWVKRVQFKSLRYTICGIQKYARGYLARILYMQLLYNAKAITIQRHVRGWLARRWYMQEKQKVIICQAAIRRFMARRLYKKLRIEARSIEHVKTLNKGLENKIISLQQRMDELSKHNTELKKKEAEVIDLRTKLTTFKSLEVEIKNLTNLLSQRDTKIEELQLTLKHERDEKMDLLHDHDKYKQETEDQRRVWNEEMSKLRKELDNINEIVKNYEKHGEESMNERIEHEKLLILNEQDNDRHAYQKLLQEYHCLEQHCEDMELQLKEQNKQTHHIRNTSDVSSISSLADSIVTTSDLPEDHGYGSVRSTTSSSQHPKLDSIDWQNEVNSSESSTATATSEINNKKEEEKLDIGLVLKLQHKLSEVERERERLQKRLDDLDTSPRTERVDNAIKDSQRISELELYISTLKTHLYELQDGIEEGSGLEKLQDQNKMLHEELERRSEEIVQLKSVLAEQTNNMKTLVGSRSRTGEYINEDGELALAYETQKTINKQLELELQDEMAKYKAHEKEYKMEIEKLREDNERQQRLLADNLHVTPQSKSEAYMQHEITRLTKENLELQDKSDVLGDTIRKLKRQIKLLMKKLKDSGFDIDETMNDLNKQDEAVHKHGRAPPNIRKKERDYLGMFSFKSGDEGTIMRQMVIDLKPRTAVTLLPGLPAYVMFMCIRHTDFINDEDKVKALLSNFTNCVKKVVKKRHEDFESVILWLSNTLRLLHCMKQYSGDVAFQKKNTQKQNEQCLRNFDLSEYRQVLSDIAVWIYQVAVRNLEEKVQPLIVPAILEHEEIRGVTGGNKPAGFSRRASISARDLGSPIGNQKPTTALLQELSNHYKVLTFYGVDPEVISQVFKQIFYFICASSLNNLLLRKELCHWSKGFQIRHNLSHFEMWTRDKNLDERAIHNTLEPIIQASHLLQARKTDEDVSSVCEICNVLTPLQICKILNLYTPVDEFEQRVPTSFIRKVQAKLQERANTQDQQVCIFINVILHNVFAYYCCIKFGKQIGSPWNPNRGYDDRSFRNSGSSFCPQNTECVPISQCPILSDVLNNDCVFTSKIGKLGCGFQGSGLVCCPQSSESKLFTQDGYNNTYRPKCGQSSIQGDRYEGLGAYPWVVRVGFRNTLTGEIKYPCTGTILDKRVILTAAHCALAKASNFKLFTVKVGEWLSNSDIDCGDEFCGLPAADLPISHVVVHPNYQKETYRNNIALLVLSQTINYTEASPQQQVIRVPLASIQQCSKVYGNTLPINDEQLCAGGEPGRDACSGFGGAPLLIKQTTTYYQIGILSFGSDQCGAPGIPSVYTDVRKYTQWIRENTPLSYNYQ</sequence>
<evidence type="ECO:0000313" key="2">
    <source>
        <dbReference type="Proteomes" id="UP001056778"/>
    </source>
</evidence>
<reference evidence="1" key="1">
    <citation type="submission" date="2022-04" db="EMBL/GenBank/DDBJ databases">
        <title>Chromosome-scale genome assembly of Holotrichia oblita Faldermann.</title>
        <authorList>
            <person name="Rongchong L."/>
        </authorList>
    </citation>
    <scope>NUCLEOTIDE SEQUENCE</scope>
    <source>
        <strain evidence="1">81SQS9</strain>
    </source>
</reference>
<protein>
    <submittedName>
        <fullName evidence="1">Myosin</fullName>
    </submittedName>
</protein>
<dbReference type="Proteomes" id="UP001056778">
    <property type="component" value="Chromosome 2"/>
</dbReference>
<dbReference type="EMBL" id="CM043016">
    <property type="protein sequence ID" value="KAI4468727.1"/>
    <property type="molecule type" value="Genomic_DNA"/>
</dbReference>
<keyword evidence="2" id="KW-1185">Reference proteome</keyword>
<name>A0ACB9TPD2_HOLOL</name>
<comment type="caution">
    <text evidence="1">The sequence shown here is derived from an EMBL/GenBank/DDBJ whole genome shotgun (WGS) entry which is preliminary data.</text>
</comment>
<accession>A0ACB9TPD2</accession>
<proteinExistence type="predicted"/>
<organism evidence="1 2">
    <name type="scientific">Holotrichia oblita</name>
    <name type="common">Chafer beetle</name>
    <dbReference type="NCBI Taxonomy" id="644536"/>
    <lineage>
        <taxon>Eukaryota</taxon>
        <taxon>Metazoa</taxon>
        <taxon>Ecdysozoa</taxon>
        <taxon>Arthropoda</taxon>
        <taxon>Hexapoda</taxon>
        <taxon>Insecta</taxon>
        <taxon>Pterygota</taxon>
        <taxon>Neoptera</taxon>
        <taxon>Endopterygota</taxon>
        <taxon>Coleoptera</taxon>
        <taxon>Polyphaga</taxon>
        <taxon>Scarabaeiformia</taxon>
        <taxon>Scarabaeidae</taxon>
        <taxon>Melolonthinae</taxon>
        <taxon>Holotrichia</taxon>
    </lineage>
</organism>
<evidence type="ECO:0000313" key="1">
    <source>
        <dbReference type="EMBL" id="KAI4468727.1"/>
    </source>
</evidence>